<dbReference type="InterPro" id="IPR051925">
    <property type="entry name" value="RNA-binding_domain"/>
</dbReference>
<gene>
    <name evidence="4" type="ORF">FC34_GL000579</name>
</gene>
<keyword evidence="5" id="KW-1185">Reference proteome</keyword>
<accession>A0A0R2BB61</accession>
<dbReference type="PATRIC" id="fig|1423727.3.peg.582"/>
<dbReference type="PANTHER" id="PTHR40065">
    <property type="entry name" value="RNA-BINDING PROTEIN YHBY"/>
    <property type="match status" value="1"/>
</dbReference>
<evidence type="ECO:0000313" key="5">
    <source>
        <dbReference type="Proteomes" id="UP000051672"/>
    </source>
</evidence>
<dbReference type="STRING" id="1423727.FC34_GL000579"/>
<dbReference type="Proteomes" id="UP000051672">
    <property type="component" value="Unassembled WGS sequence"/>
</dbReference>
<sequence length="89" mass="9726">MTMKPLINLGKNGLTPTFVSGVADAIESRELIKISLLQASEETPKTVGAYLSQEIPGLEVAQTIGRTVLVYKQANDRDNRRISNEIAKL</sequence>
<evidence type="ECO:0000256" key="1">
    <source>
        <dbReference type="ARBA" id="ARBA00022884"/>
    </source>
</evidence>
<dbReference type="Gene3D" id="3.30.110.60">
    <property type="entry name" value="YhbY-like"/>
    <property type="match status" value="1"/>
</dbReference>
<evidence type="ECO:0000313" key="4">
    <source>
        <dbReference type="EMBL" id="KRM72867.1"/>
    </source>
</evidence>
<dbReference type="EMBL" id="AYZQ01000001">
    <property type="protein sequence ID" value="KRM72867.1"/>
    <property type="molecule type" value="Genomic_DNA"/>
</dbReference>
<dbReference type="PROSITE" id="PS51295">
    <property type="entry name" value="CRM"/>
    <property type="match status" value="1"/>
</dbReference>
<dbReference type="Pfam" id="PF01985">
    <property type="entry name" value="CRS1_YhbY"/>
    <property type="match status" value="1"/>
</dbReference>
<feature type="domain" description="CRM" evidence="3">
    <location>
        <begin position="1"/>
        <end position="83"/>
    </location>
</feature>
<evidence type="ECO:0000259" key="3">
    <source>
        <dbReference type="PROSITE" id="PS51295"/>
    </source>
</evidence>
<dbReference type="InterPro" id="IPR035920">
    <property type="entry name" value="YhbY-like_sf"/>
</dbReference>
<proteinExistence type="predicted"/>
<dbReference type="InterPro" id="IPR001890">
    <property type="entry name" value="RNA-binding_CRM"/>
</dbReference>
<protein>
    <recommendedName>
        <fullName evidence="3">CRM domain-containing protein</fullName>
    </recommendedName>
</protein>
<comment type="caution">
    <text evidence="4">The sequence shown here is derived from an EMBL/GenBank/DDBJ whole genome shotgun (WGS) entry which is preliminary data.</text>
</comment>
<dbReference type="AlphaFoldDB" id="A0A0R2BB61"/>
<name>A0A0R2BB61_9LACO</name>
<keyword evidence="1 2" id="KW-0694">RNA-binding</keyword>
<dbReference type="SUPFAM" id="SSF75471">
    <property type="entry name" value="YhbY-like"/>
    <property type="match status" value="1"/>
</dbReference>
<dbReference type="SMART" id="SM01103">
    <property type="entry name" value="CRS1_YhbY"/>
    <property type="match status" value="1"/>
</dbReference>
<reference evidence="4 5" key="1">
    <citation type="journal article" date="2015" name="Genome Announc.">
        <title>Expanding the biotechnology potential of lactobacilli through comparative genomics of 213 strains and associated genera.</title>
        <authorList>
            <person name="Sun Z."/>
            <person name="Harris H.M."/>
            <person name="McCann A."/>
            <person name="Guo C."/>
            <person name="Argimon S."/>
            <person name="Zhang W."/>
            <person name="Yang X."/>
            <person name="Jeffery I.B."/>
            <person name="Cooney J.C."/>
            <person name="Kagawa T.F."/>
            <person name="Liu W."/>
            <person name="Song Y."/>
            <person name="Salvetti E."/>
            <person name="Wrobel A."/>
            <person name="Rasinkangas P."/>
            <person name="Parkhill J."/>
            <person name="Rea M.C."/>
            <person name="O'Sullivan O."/>
            <person name="Ritari J."/>
            <person name="Douillard F.P."/>
            <person name="Paul Ross R."/>
            <person name="Yang R."/>
            <person name="Briner A.E."/>
            <person name="Felis G.E."/>
            <person name="de Vos W.M."/>
            <person name="Barrangou R."/>
            <person name="Klaenhammer T.R."/>
            <person name="Caufield P.W."/>
            <person name="Cui Y."/>
            <person name="Zhang H."/>
            <person name="O'Toole P.W."/>
        </authorList>
    </citation>
    <scope>NUCLEOTIDE SEQUENCE [LARGE SCALE GENOMIC DNA]</scope>
    <source>
        <strain evidence="4 5">DSM 23927</strain>
    </source>
</reference>
<dbReference type="GO" id="GO:0003723">
    <property type="term" value="F:RNA binding"/>
    <property type="evidence" value="ECO:0007669"/>
    <property type="project" value="UniProtKB-UniRule"/>
</dbReference>
<organism evidence="4 5">
    <name type="scientific">Lacticaseibacillus brantae DSM 23927</name>
    <dbReference type="NCBI Taxonomy" id="1423727"/>
    <lineage>
        <taxon>Bacteria</taxon>
        <taxon>Bacillati</taxon>
        <taxon>Bacillota</taxon>
        <taxon>Bacilli</taxon>
        <taxon>Lactobacillales</taxon>
        <taxon>Lactobacillaceae</taxon>
        <taxon>Lacticaseibacillus</taxon>
    </lineage>
</organism>
<dbReference type="PANTHER" id="PTHR40065:SF3">
    <property type="entry name" value="RNA-BINDING PROTEIN YHBY"/>
    <property type="match status" value="1"/>
</dbReference>
<evidence type="ECO:0000256" key="2">
    <source>
        <dbReference type="PROSITE-ProRule" id="PRU00626"/>
    </source>
</evidence>